<name>A0A1D7QEY3_9SPHI</name>
<dbReference type="OrthoDB" id="9812708at2"/>
<gene>
    <name evidence="5" type="ORF">BFS30_08705</name>
</gene>
<evidence type="ECO:0000256" key="2">
    <source>
        <dbReference type="ARBA" id="ARBA00023043"/>
    </source>
</evidence>
<feature type="signal peptide" evidence="4">
    <location>
        <begin position="1"/>
        <end position="23"/>
    </location>
</feature>
<dbReference type="AlphaFoldDB" id="A0A1D7QEY3"/>
<dbReference type="EMBL" id="CP017141">
    <property type="protein sequence ID" value="AOM77232.1"/>
    <property type="molecule type" value="Genomic_DNA"/>
</dbReference>
<dbReference type="PROSITE" id="PS51257">
    <property type="entry name" value="PROKAR_LIPOPROTEIN"/>
    <property type="match status" value="1"/>
</dbReference>
<reference evidence="5 6" key="1">
    <citation type="submission" date="2016-08" db="EMBL/GenBank/DDBJ databases">
        <authorList>
            <person name="Seilhamer J.J."/>
        </authorList>
    </citation>
    <scope>NUCLEOTIDE SEQUENCE [LARGE SCALE GENOMIC DNA]</scope>
    <source>
        <strain evidence="5 6">DX4</strain>
    </source>
</reference>
<dbReference type="Pfam" id="PF12796">
    <property type="entry name" value="Ank_2"/>
    <property type="match status" value="1"/>
</dbReference>
<protein>
    <submittedName>
        <fullName evidence="5">Uncharacterized protein</fullName>
    </submittedName>
</protein>
<feature type="repeat" description="ANK" evidence="3">
    <location>
        <begin position="63"/>
        <end position="95"/>
    </location>
</feature>
<evidence type="ECO:0000313" key="5">
    <source>
        <dbReference type="EMBL" id="AOM77232.1"/>
    </source>
</evidence>
<keyword evidence="2 3" id="KW-0040">ANK repeat</keyword>
<organism evidence="5 6">
    <name type="scientific">Pedobacter steynii</name>
    <dbReference type="NCBI Taxonomy" id="430522"/>
    <lineage>
        <taxon>Bacteria</taxon>
        <taxon>Pseudomonadati</taxon>
        <taxon>Bacteroidota</taxon>
        <taxon>Sphingobacteriia</taxon>
        <taxon>Sphingobacteriales</taxon>
        <taxon>Sphingobacteriaceae</taxon>
        <taxon>Pedobacter</taxon>
    </lineage>
</organism>
<feature type="chain" id="PRO_5009098474" evidence="4">
    <location>
        <begin position="24"/>
        <end position="228"/>
    </location>
</feature>
<dbReference type="PANTHER" id="PTHR24188">
    <property type="entry name" value="ANKYRIN REPEAT PROTEIN"/>
    <property type="match status" value="1"/>
</dbReference>
<dbReference type="RefSeq" id="WP_069378923.1">
    <property type="nucleotide sequence ID" value="NZ_CP017141.1"/>
</dbReference>
<dbReference type="SUPFAM" id="SSF48403">
    <property type="entry name" value="Ankyrin repeat"/>
    <property type="match status" value="1"/>
</dbReference>
<dbReference type="KEGG" id="psty:BFS30_08705"/>
<dbReference type="InterPro" id="IPR036770">
    <property type="entry name" value="Ankyrin_rpt-contain_sf"/>
</dbReference>
<dbReference type="SMART" id="SM00248">
    <property type="entry name" value="ANK"/>
    <property type="match status" value="4"/>
</dbReference>
<keyword evidence="6" id="KW-1185">Reference proteome</keyword>
<keyword evidence="4" id="KW-0732">Signal</keyword>
<evidence type="ECO:0000256" key="4">
    <source>
        <dbReference type="SAM" id="SignalP"/>
    </source>
</evidence>
<dbReference type="InterPro" id="IPR002110">
    <property type="entry name" value="Ankyrin_rpt"/>
</dbReference>
<dbReference type="Gene3D" id="1.25.40.20">
    <property type="entry name" value="Ankyrin repeat-containing domain"/>
    <property type="match status" value="1"/>
</dbReference>
<dbReference type="PANTHER" id="PTHR24188:SF29">
    <property type="entry name" value="GH09064P"/>
    <property type="match status" value="1"/>
</dbReference>
<dbReference type="PROSITE" id="PS50297">
    <property type="entry name" value="ANK_REP_REGION"/>
    <property type="match status" value="1"/>
</dbReference>
<dbReference type="Pfam" id="PF13637">
    <property type="entry name" value="Ank_4"/>
    <property type="match status" value="1"/>
</dbReference>
<dbReference type="Proteomes" id="UP000094313">
    <property type="component" value="Chromosome"/>
</dbReference>
<sequence>MNYRITYLVALLISSLCTFTACSQEKTMEPTNTGVFDIIAAKNTNKLEQWISSQKNLEVRNEKGETPLMAATYLNNLPMVKLLINAGASVNAQDKILNSPFLYAGASGYLDIVRLCLKAGADYKIFNRYNGTALIPACEKGHVEVVAELLKDKAYPINHVNRLGWTALLEAVILSDGNSKQVQIIKMLIEAGCDVNIADKDGVTALAHARRQNFKEIITLLENASSKK</sequence>
<evidence type="ECO:0000256" key="1">
    <source>
        <dbReference type="ARBA" id="ARBA00022737"/>
    </source>
</evidence>
<proteinExistence type="predicted"/>
<dbReference type="PROSITE" id="PS50088">
    <property type="entry name" value="ANK_REPEAT"/>
    <property type="match status" value="2"/>
</dbReference>
<feature type="repeat" description="ANK" evidence="3">
    <location>
        <begin position="163"/>
        <end position="200"/>
    </location>
</feature>
<keyword evidence="1" id="KW-0677">Repeat</keyword>
<evidence type="ECO:0000256" key="3">
    <source>
        <dbReference type="PROSITE-ProRule" id="PRU00023"/>
    </source>
</evidence>
<accession>A0A1D7QEY3</accession>
<evidence type="ECO:0000313" key="6">
    <source>
        <dbReference type="Proteomes" id="UP000094313"/>
    </source>
</evidence>